<gene>
    <name evidence="2" type="ORF">AVDCRST_MAG82-3334</name>
</gene>
<evidence type="ECO:0000313" key="2">
    <source>
        <dbReference type="EMBL" id="CAA9446088.1"/>
    </source>
</evidence>
<sequence length="34" mass="3892">RQEHTHPPVLHAARLRRASDRTSRAHRHIGESGV</sequence>
<feature type="non-terminal residue" evidence="2">
    <location>
        <position position="1"/>
    </location>
</feature>
<dbReference type="EMBL" id="CADCVA010000407">
    <property type="protein sequence ID" value="CAA9446088.1"/>
    <property type="molecule type" value="Genomic_DNA"/>
</dbReference>
<evidence type="ECO:0000256" key="1">
    <source>
        <dbReference type="SAM" id="MobiDB-lite"/>
    </source>
</evidence>
<accession>A0A6J4QM87</accession>
<protein>
    <submittedName>
        <fullName evidence="2">Uncharacterized protein</fullName>
    </submittedName>
</protein>
<proteinExistence type="predicted"/>
<reference evidence="2" key="1">
    <citation type="submission" date="2020-02" db="EMBL/GenBank/DDBJ databases">
        <authorList>
            <person name="Meier V. D."/>
        </authorList>
    </citation>
    <scope>NUCLEOTIDE SEQUENCE</scope>
    <source>
        <strain evidence="2">AVDCRST_MAG82</strain>
    </source>
</reference>
<feature type="non-terminal residue" evidence="2">
    <location>
        <position position="34"/>
    </location>
</feature>
<organism evidence="2">
    <name type="scientific">uncultured Rubrobacteraceae bacterium</name>
    <dbReference type="NCBI Taxonomy" id="349277"/>
    <lineage>
        <taxon>Bacteria</taxon>
        <taxon>Bacillati</taxon>
        <taxon>Actinomycetota</taxon>
        <taxon>Rubrobacteria</taxon>
        <taxon>Rubrobacterales</taxon>
        <taxon>Rubrobacteraceae</taxon>
        <taxon>environmental samples</taxon>
    </lineage>
</organism>
<dbReference type="AlphaFoldDB" id="A0A6J4QM87"/>
<feature type="region of interest" description="Disordered" evidence="1">
    <location>
        <begin position="1"/>
        <end position="34"/>
    </location>
</feature>
<name>A0A6J4QM87_9ACTN</name>